<feature type="compositionally biased region" description="Basic residues" evidence="1">
    <location>
        <begin position="32"/>
        <end position="42"/>
    </location>
</feature>
<evidence type="ECO:0008006" key="4">
    <source>
        <dbReference type="Google" id="ProtNLM"/>
    </source>
</evidence>
<protein>
    <recommendedName>
        <fullName evidence="4">Secreted protein</fullName>
    </recommendedName>
</protein>
<reference evidence="2 3" key="1">
    <citation type="submission" date="2024-10" db="EMBL/GenBank/DDBJ databases">
        <title>The Natural Products Discovery Center: Release of the First 8490 Sequenced Strains for Exploring Actinobacteria Biosynthetic Diversity.</title>
        <authorList>
            <person name="Kalkreuter E."/>
            <person name="Kautsar S.A."/>
            <person name="Yang D."/>
            <person name="Bader C.D."/>
            <person name="Teijaro C.N."/>
            <person name="Fluegel L."/>
            <person name="Davis C.M."/>
            <person name="Simpson J.R."/>
            <person name="Lauterbach L."/>
            <person name="Steele A.D."/>
            <person name="Gui C."/>
            <person name="Meng S."/>
            <person name="Li G."/>
            <person name="Viehrig K."/>
            <person name="Ye F."/>
            <person name="Su P."/>
            <person name="Kiefer A.F."/>
            <person name="Nichols A."/>
            <person name="Cepeda A.J."/>
            <person name="Yan W."/>
            <person name="Fan B."/>
            <person name="Jiang Y."/>
            <person name="Adhikari A."/>
            <person name="Zheng C.-J."/>
            <person name="Schuster L."/>
            <person name="Cowan T.M."/>
            <person name="Smanski M.J."/>
            <person name="Chevrette M.G."/>
            <person name="De Carvalho L.P.S."/>
            <person name="Shen B."/>
        </authorList>
    </citation>
    <scope>NUCLEOTIDE SEQUENCE [LARGE SCALE GENOMIC DNA]</scope>
    <source>
        <strain evidence="2 3">NPDC053346</strain>
    </source>
</reference>
<proteinExistence type="predicted"/>
<dbReference type="Proteomes" id="UP001614391">
    <property type="component" value="Unassembled WGS sequence"/>
</dbReference>
<feature type="compositionally biased region" description="Gly residues" evidence="1">
    <location>
        <begin position="66"/>
        <end position="76"/>
    </location>
</feature>
<organism evidence="2 3">
    <name type="scientific">Streptomyces bikiniensis</name>
    <dbReference type="NCBI Taxonomy" id="1896"/>
    <lineage>
        <taxon>Bacteria</taxon>
        <taxon>Bacillati</taxon>
        <taxon>Actinomycetota</taxon>
        <taxon>Actinomycetes</taxon>
        <taxon>Kitasatosporales</taxon>
        <taxon>Streptomycetaceae</taxon>
        <taxon>Streptomyces</taxon>
    </lineage>
</organism>
<dbReference type="EMBL" id="JBITYT010000011">
    <property type="protein sequence ID" value="MFI9122584.1"/>
    <property type="molecule type" value="Genomic_DNA"/>
</dbReference>
<accession>A0ABW8D1I5</accession>
<evidence type="ECO:0000313" key="3">
    <source>
        <dbReference type="Proteomes" id="UP001614391"/>
    </source>
</evidence>
<keyword evidence="3" id="KW-1185">Reference proteome</keyword>
<evidence type="ECO:0000256" key="1">
    <source>
        <dbReference type="SAM" id="MobiDB-lite"/>
    </source>
</evidence>
<evidence type="ECO:0000313" key="2">
    <source>
        <dbReference type="EMBL" id="MFI9122584.1"/>
    </source>
</evidence>
<comment type="caution">
    <text evidence="2">The sequence shown here is derived from an EMBL/GenBank/DDBJ whole genome shotgun (WGS) entry which is preliminary data.</text>
</comment>
<sequence length="82" mass="8654">MVAIAVLLLPLLGLLLFLMDRVEDRVTSPPKASRHAGRRHLRLVAEPGRTAGERRPARHRSVRGGSPRGNGSGAGAGRADAA</sequence>
<feature type="region of interest" description="Disordered" evidence="1">
    <location>
        <begin position="26"/>
        <end position="82"/>
    </location>
</feature>
<name>A0ABW8D1I5_STRBI</name>
<gene>
    <name evidence="2" type="ORF">ACIGW0_24890</name>
</gene>
<dbReference type="RefSeq" id="WP_399618688.1">
    <property type="nucleotide sequence ID" value="NZ_JBITYT010000011.1"/>
</dbReference>